<name>A0A5S4G9F1_9ACTN</name>
<keyword evidence="2" id="KW-1185">Reference proteome</keyword>
<dbReference type="OrthoDB" id="9892431at2"/>
<organism evidence="1 2">
    <name type="scientific">Nonomuraea turkmeniaca</name>
    <dbReference type="NCBI Taxonomy" id="103838"/>
    <lineage>
        <taxon>Bacteria</taxon>
        <taxon>Bacillati</taxon>
        <taxon>Actinomycetota</taxon>
        <taxon>Actinomycetes</taxon>
        <taxon>Streptosporangiales</taxon>
        <taxon>Streptosporangiaceae</taxon>
        <taxon>Nonomuraea</taxon>
    </lineage>
</organism>
<dbReference type="EMBL" id="VCKY01000027">
    <property type="protein sequence ID" value="TMR22620.1"/>
    <property type="molecule type" value="Genomic_DNA"/>
</dbReference>
<evidence type="ECO:0000313" key="1">
    <source>
        <dbReference type="EMBL" id="TMR22620.1"/>
    </source>
</evidence>
<accession>A0A5S4G9F1</accession>
<dbReference type="RefSeq" id="WP_138665995.1">
    <property type="nucleotide sequence ID" value="NZ_VCKY01000027.1"/>
</dbReference>
<evidence type="ECO:0000313" key="2">
    <source>
        <dbReference type="Proteomes" id="UP000309128"/>
    </source>
</evidence>
<sequence length="174" mass="19619">MTALVGDAERARDHQVNELLGFEAFRVRIPLVIKHVLSRARRPAKVLEITLETRESRPARRFREYCARVDAAIAEGKRDDVARACAELTSYGVRLETGLSERHPAQGQAINAAKELVSVRSPLLGALIPSLTLGVGQANRWLRRRKFAFVERLARTPRNLNGVEQEFAHLWPHP</sequence>
<gene>
    <name evidence="1" type="ORF">ETD86_10815</name>
</gene>
<reference evidence="1 2" key="1">
    <citation type="submission" date="2019-05" db="EMBL/GenBank/DDBJ databases">
        <title>Draft genome sequence of Nonomuraea turkmeniaca DSM 43926.</title>
        <authorList>
            <person name="Saricaoglu S."/>
            <person name="Isik K."/>
        </authorList>
    </citation>
    <scope>NUCLEOTIDE SEQUENCE [LARGE SCALE GENOMIC DNA]</scope>
    <source>
        <strain evidence="1 2">DSM 43926</strain>
    </source>
</reference>
<comment type="caution">
    <text evidence="1">The sequence shown here is derived from an EMBL/GenBank/DDBJ whole genome shotgun (WGS) entry which is preliminary data.</text>
</comment>
<protein>
    <submittedName>
        <fullName evidence="1">Uncharacterized protein</fullName>
    </submittedName>
</protein>
<dbReference type="AlphaFoldDB" id="A0A5S4G9F1"/>
<proteinExistence type="predicted"/>
<dbReference type="Proteomes" id="UP000309128">
    <property type="component" value="Unassembled WGS sequence"/>
</dbReference>